<proteinExistence type="predicted"/>
<protein>
    <submittedName>
        <fullName evidence="1">Unannotated protein</fullName>
    </submittedName>
</protein>
<name>A0A6J6EA06_9ZZZZ</name>
<accession>A0A6J6EA06</accession>
<sequence>MRTSSTDIVMAINSIELPKLPADFKPITQSGEAAEELPEEVSVTIDAKKRRA</sequence>
<gene>
    <name evidence="1" type="ORF">UFOPK1684_00878</name>
</gene>
<organism evidence="1">
    <name type="scientific">freshwater metagenome</name>
    <dbReference type="NCBI Taxonomy" id="449393"/>
    <lineage>
        <taxon>unclassified sequences</taxon>
        <taxon>metagenomes</taxon>
        <taxon>ecological metagenomes</taxon>
    </lineage>
</organism>
<dbReference type="AlphaFoldDB" id="A0A6J6EA06"/>
<dbReference type="EMBL" id="CAEZTM010000036">
    <property type="protein sequence ID" value="CAB4573262.1"/>
    <property type="molecule type" value="Genomic_DNA"/>
</dbReference>
<reference evidence="1" key="1">
    <citation type="submission" date="2020-05" db="EMBL/GenBank/DDBJ databases">
        <authorList>
            <person name="Chiriac C."/>
            <person name="Salcher M."/>
            <person name="Ghai R."/>
            <person name="Kavagutti S V."/>
        </authorList>
    </citation>
    <scope>NUCLEOTIDE SEQUENCE</scope>
</reference>
<evidence type="ECO:0000313" key="1">
    <source>
        <dbReference type="EMBL" id="CAB4573262.1"/>
    </source>
</evidence>